<name>A0AA37SK35_9PROT</name>
<gene>
    <name evidence="1" type="ORF">GCM10007872_13730</name>
    <name evidence="2" type="ORF">GCM10007872_22890</name>
</gene>
<comment type="caution">
    <text evidence="2">The sequence shown here is derived from an EMBL/GenBank/DDBJ whole genome shotgun (WGS) entry which is preliminary data.</text>
</comment>
<proteinExistence type="predicted"/>
<evidence type="ECO:0000313" key="3">
    <source>
        <dbReference type="Proteomes" id="UP001156708"/>
    </source>
</evidence>
<evidence type="ECO:0000313" key="2">
    <source>
        <dbReference type="EMBL" id="GLQ85381.1"/>
    </source>
</evidence>
<reference evidence="2" key="3">
    <citation type="submission" date="2023-01" db="EMBL/GenBank/DDBJ databases">
        <title>Draft genome sequence of Gluconobacter sphaericus strain NBRC 12467.</title>
        <authorList>
            <person name="Sun Q."/>
            <person name="Mori K."/>
        </authorList>
    </citation>
    <scope>NUCLEOTIDE SEQUENCE</scope>
    <source>
        <strain evidence="2">NBRC 12467</strain>
    </source>
</reference>
<organism evidence="2 3">
    <name type="scientific">Gluconobacter sphaericus NBRC 12467</name>
    <dbReference type="NCBI Taxonomy" id="1307951"/>
    <lineage>
        <taxon>Bacteria</taxon>
        <taxon>Pseudomonadati</taxon>
        <taxon>Pseudomonadota</taxon>
        <taxon>Alphaproteobacteria</taxon>
        <taxon>Acetobacterales</taxon>
        <taxon>Acetobacteraceae</taxon>
        <taxon>Gluconobacter</taxon>
    </lineage>
</organism>
<protein>
    <submittedName>
        <fullName evidence="2">Uncharacterized protein</fullName>
    </submittedName>
</protein>
<accession>A0AA37SK35</accession>
<dbReference type="Proteomes" id="UP001156708">
    <property type="component" value="Unassembled WGS sequence"/>
</dbReference>
<sequence length="53" mass="5755">MCGPFHEMLVTQGADDILDFVQLRPVLAPVVVQQALANGCNQVCETIALMEKP</sequence>
<dbReference type="EMBL" id="BSNZ01000013">
    <property type="protein sequence ID" value="GLQ85381.1"/>
    <property type="molecule type" value="Genomic_DNA"/>
</dbReference>
<reference evidence="2" key="1">
    <citation type="journal article" date="2014" name="Int. J. Syst. Evol. Microbiol.">
        <title>Complete genome sequence of Corynebacterium casei LMG S-19264T (=DSM 44701T), isolated from a smear-ripened cheese.</title>
        <authorList>
            <consortium name="US DOE Joint Genome Institute (JGI-PGF)"/>
            <person name="Walter F."/>
            <person name="Albersmeier A."/>
            <person name="Kalinowski J."/>
            <person name="Ruckert C."/>
        </authorList>
    </citation>
    <scope>NUCLEOTIDE SEQUENCE</scope>
    <source>
        <strain evidence="2">NBRC 12467</strain>
    </source>
</reference>
<dbReference type="AlphaFoldDB" id="A0AA37SK35"/>
<keyword evidence="3" id="KW-1185">Reference proteome</keyword>
<dbReference type="EMBL" id="BSNZ01000008">
    <property type="protein sequence ID" value="GLQ84465.1"/>
    <property type="molecule type" value="Genomic_DNA"/>
</dbReference>
<reference evidence="3" key="2">
    <citation type="journal article" date="2019" name="Int. J. Syst. Evol. Microbiol.">
        <title>The Global Catalogue of Microorganisms (GCM) 10K type strain sequencing project: providing services to taxonomists for standard genome sequencing and annotation.</title>
        <authorList>
            <consortium name="The Broad Institute Genomics Platform"/>
            <consortium name="The Broad Institute Genome Sequencing Center for Infectious Disease"/>
            <person name="Wu L."/>
            <person name="Ma J."/>
        </authorList>
    </citation>
    <scope>NUCLEOTIDE SEQUENCE [LARGE SCALE GENOMIC DNA]</scope>
    <source>
        <strain evidence="3">NBRC 12467</strain>
    </source>
</reference>
<evidence type="ECO:0000313" key="1">
    <source>
        <dbReference type="EMBL" id="GLQ84465.1"/>
    </source>
</evidence>